<evidence type="ECO:0000313" key="2">
    <source>
        <dbReference type="EMBL" id="KAF3763299.1"/>
    </source>
</evidence>
<dbReference type="GeneID" id="63836863"/>
<feature type="non-terminal residue" evidence="2">
    <location>
        <position position="125"/>
    </location>
</feature>
<accession>A0A9P4XXV6</accession>
<comment type="caution">
    <text evidence="2">The sequence shown here is derived from an EMBL/GenBank/DDBJ whole genome shotgun (WGS) entry which is preliminary data.</text>
</comment>
<feature type="compositionally biased region" description="Basic and acidic residues" evidence="1">
    <location>
        <begin position="92"/>
        <end position="125"/>
    </location>
</feature>
<gene>
    <name evidence="2" type="ORF">M406DRAFT_323083</name>
</gene>
<evidence type="ECO:0000256" key="1">
    <source>
        <dbReference type="SAM" id="MobiDB-lite"/>
    </source>
</evidence>
<reference evidence="2" key="1">
    <citation type="journal article" date="2020" name="Phytopathology">
        <title>Genome sequence of the chestnut blight fungus Cryphonectria parasitica EP155: A fundamental resource for an archetypical invasive plant pathogen.</title>
        <authorList>
            <person name="Crouch J.A."/>
            <person name="Dawe A."/>
            <person name="Aerts A."/>
            <person name="Barry K."/>
            <person name="Churchill A.C.L."/>
            <person name="Grimwood J."/>
            <person name="Hillman B."/>
            <person name="Milgroom M.G."/>
            <person name="Pangilinan J."/>
            <person name="Smith M."/>
            <person name="Salamov A."/>
            <person name="Schmutz J."/>
            <person name="Yadav J."/>
            <person name="Grigoriev I.V."/>
            <person name="Nuss D."/>
        </authorList>
    </citation>
    <scope>NUCLEOTIDE SEQUENCE</scope>
    <source>
        <strain evidence="2">EP155</strain>
    </source>
</reference>
<proteinExistence type="predicted"/>
<evidence type="ECO:0000313" key="3">
    <source>
        <dbReference type="Proteomes" id="UP000803844"/>
    </source>
</evidence>
<dbReference type="RefSeq" id="XP_040774260.1">
    <property type="nucleotide sequence ID" value="XM_040919734.1"/>
</dbReference>
<evidence type="ECO:0008006" key="4">
    <source>
        <dbReference type="Google" id="ProtNLM"/>
    </source>
</evidence>
<keyword evidence="3" id="KW-1185">Reference proteome</keyword>
<dbReference type="AlphaFoldDB" id="A0A9P4XXV6"/>
<dbReference type="EMBL" id="MU032349">
    <property type="protein sequence ID" value="KAF3763299.1"/>
    <property type="molecule type" value="Genomic_DNA"/>
</dbReference>
<dbReference type="Proteomes" id="UP000803844">
    <property type="component" value="Unassembled WGS sequence"/>
</dbReference>
<name>A0A9P4XXV6_CRYP1</name>
<dbReference type="OrthoDB" id="4023585at2759"/>
<sequence length="125" mass="13248">MSFLTEITTRRMATLTRTAANTTFTTLPRASFSTTVQLRKNPVDVAKDGLKTVDRAVSDKLVDGINVGTHVKDKVKEAASDLSSGKASGDAAKLRGEAEGKAQELKGEAKGKASELKGKAKEKVN</sequence>
<protein>
    <recommendedName>
        <fullName evidence="4">LEA domain protein</fullName>
    </recommendedName>
</protein>
<feature type="region of interest" description="Disordered" evidence="1">
    <location>
        <begin position="76"/>
        <end position="125"/>
    </location>
</feature>
<organism evidence="2 3">
    <name type="scientific">Cryphonectria parasitica (strain ATCC 38755 / EP155)</name>
    <dbReference type="NCBI Taxonomy" id="660469"/>
    <lineage>
        <taxon>Eukaryota</taxon>
        <taxon>Fungi</taxon>
        <taxon>Dikarya</taxon>
        <taxon>Ascomycota</taxon>
        <taxon>Pezizomycotina</taxon>
        <taxon>Sordariomycetes</taxon>
        <taxon>Sordariomycetidae</taxon>
        <taxon>Diaporthales</taxon>
        <taxon>Cryphonectriaceae</taxon>
        <taxon>Cryphonectria-Endothia species complex</taxon>
        <taxon>Cryphonectria</taxon>
    </lineage>
</organism>